<keyword evidence="3" id="KW-1185">Reference proteome</keyword>
<feature type="region of interest" description="Disordered" evidence="1">
    <location>
        <begin position="1"/>
        <end position="31"/>
    </location>
</feature>
<gene>
    <name evidence="2" type="ORF">OBBRIDRAFT_780568</name>
</gene>
<dbReference type="Proteomes" id="UP000250043">
    <property type="component" value="Unassembled WGS sequence"/>
</dbReference>
<proteinExistence type="predicted"/>
<sequence>MVRQHTHLAQRASPRTQRPVRQDIRPAQAHRSPLAARYALAKDPRARLRATNTSRFLKIRSQLATIREEEEECGYGSPRHAQERDLRRELDAAGLTSDEDEMDWDDEKTLVAMLQEKVPDEDTDSELIALAERLKGPMTAQAQCEMKYLTDTYVPVIRRVSEVHKALDEKVDLEFATGLLAFDEVCKKTEAMAIRDEDELKTAYLGSQNNTTRLMDQLAEAYARRDQLWTKLEEDVAQCAGCANAALDALPADLEQIITRLEKKSKELDKDTGAMSKQKILKGLLDKL</sequence>
<accession>A0A8E2ANY4</accession>
<name>A0A8E2ANY4_9APHY</name>
<dbReference type="OrthoDB" id="2678231at2759"/>
<reference evidence="2 3" key="1">
    <citation type="submission" date="2016-07" db="EMBL/GenBank/DDBJ databases">
        <title>Draft genome of the white-rot fungus Obba rivulosa 3A-2.</title>
        <authorList>
            <consortium name="DOE Joint Genome Institute"/>
            <person name="Miettinen O."/>
            <person name="Riley R."/>
            <person name="Acob R."/>
            <person name="Barry K."/>
            <person name="Cullen D."/>
            <person name="De Vries R."/>
            <person name="Hainaut M."/>
            <person name="Hatakka A."/>
            <person name="Henrissat B."/>
            <person name="Hilden K."/>
            <person name="Kuo R."/>
            <person name="Labutti K."/>
            <person name="Lipzen A."/>
            <person name="Makela M.R."/>
            <person name="Sandor L."/>
            <person name="Spatafora J.W."/>
            <person name="Grigoriev I.V."/>
            <person name="Hibbett D.S."/>
        </authorList>
    </citation>
    <scope>NUCLEOTIDE SEQUENCE [LARGE SCALE GENOMIC DNA]</scope>
    <source>
        <strain evidence="2 3">3A-2</strain>
    </source>
</reference>
<dbReference type="AlphaFoldDB" id="A0A8E2ANY4"/>
<organism evidence="2 3">
    <name type="scientific">Obba rivulosa</name>
    <dbReference type="NCBI Taxonomy" id="1052685"/>
    <lineage>
        <taxon>Eukaryota</taxon>
        <taxon>Fungi</taxon>
        <taxon>Dikarya</taxon>
        <taxon>Basidiomycota</taxon>
        <taxon>Agaricomycotina</taxon>
        <taxon>Agaricomycetes</taxon>
        <taxon>Polyporales</taxon>
        <taxon>Gelatoporiaceae</taxon>
        <taxon>Obba</taxon>
    </lineage>
</organism>
<evidence type="ECO:0000313" key="2">
    <source>
        <dbReference type="EMBL" id="OCH88203.1"/>
    </source>
</evidence>
<evidence type="ECO:0000313" key="3">
    <source>
        <dbReference type="Proteomes" id="UP000250043"/>
    </source>
</evidence>
<evidence type="ECO:0000256" key="1">
    <source>
        <dbReference type="SAM" id="MobiDB-lite"/>
    </source>
</evidence>
<protein>
    <submittedName>
        <fullName evidence="2">Uncharacterized protein</fullName>
    </submittedName>
</protein>
<dbReference type="EMBL" id="KV722459">
    <property type="protein sequence ID" value="OCH88203.1"/>
    <property type="molecule type" value="Genomic_DNA"/>
</dbReference>